<protein>
    <submittedName>
        <fullName evidence="2">M23 family metallopeptidase</fullName>
    </submittedName>
</protein>
<dbReference type="InterPro" id="IPR050570">
    <property type="entry name" value="Cell_wall_metabolism_enzyme"/>
</dbReference>
<organism evidence="2 3">
    <name type="scientific">Candidatus Akkermansia intestinigallinarum</name>
    <dbReference type="NCBI Taxonomy" id="2838431"/>
    <lineage>
        <taxon>Bacteria</taxon>
        <taxon>Pseudomonadati</taxon>
        <taxon>Verrucomicrobiota</taxon>
        <taxon>Verrucomicrobiia</taxon>
        <taxon>Verrucomicrobiales</taxon>
        <taxon>Akkermansiaceae</taxon>
        <taxon>Akkermansia</taxon>
    </lineage>
</organism>
<evidence type="ECO:0000313" key="3">
    <source>
        <dbReference type="Proteomes" id="UP000823964"/>
    </source>
</evidence>
<accession>A0A9D2AHC8</accession>
<reference evidence="2" key="1">
    <citation type="journal article" date="2021" name="PeerJ">
        <title>Extensive microbial diversity within the chicken gut microbiome revealed by metagenomics and culture.</title>
        <authorList>
            <person name="Gilroy R."/>
            <person name="Ravi A."/>
            <person name="Getino M."/>
            <person name="Pursley I."/>
            <person name="Horton D.L."/>
            <person name="Alikhan N.F."/>
            <person name="Baker D."/>
            <person name="Gharbi K."/>
            <person name="Hall N."/>
            <person name="Watson M."/>
            <person name="Adriaenssens E.M."/>
            <person name="Foster-Nyarko E."/>
            <person name="Jarju S."/>
            <person name="Secka A."/>
            <person name="Antonio M."/>
            <person name="Oren A."/>
            <person name="Chaudhuri R.R."/>
            <person name="La Ragione R."/>
            <person name="Hildebrand F."/>
            <person name="Pallen M.J."/>
        </authorList>
    </citation>
    <scope>NUCLEOTIDE SEQUENCE</scope>
    <source>
        <strain evidence="2">14975</strain>
    </source>
</reference>
<dbReference type="PANTHER" id="PTHR21666:SF270">
    <property type="entry name" value="MUREIN HYDROLASE ACTIVATOR ENVC"/>
    <property type="match status" value="1"/>
</dbReference>
<dbReference type="CDD" id="cd12797">
    <property type="entry name" value="M23_peptidase"/>
    <property type="match status" value="1"/>
</dbReference>
<dbReference type="SUPFAM" id="SSF51261">
    <property type="entry name" value="Duplicated hybrid motif"/>
    <property type="match status" value="1"/>
</dbReference>
<dbReference type="PANTHER" id="PTHR21666">
    <property type="entry name" value="PEPTIDASE-RELATED"/>
    <property type="match status" value="1"/>
</dbReference>
<gene>
    <name evidence="2" type="ORF">H9862_06550</name>
</gene>
<dbReference type="Proteomes" id="UP000823964">
    <property type="component" value="Unassembled WGS sequence"/>
</dbReference>
<evidence type="ECO:0000259" key="1">
    <source>
        <dbReference type="Pfam" id="PF01551"/>
    </source>
</evidence>
<sequence length="294" mass="31071">MAGQFRISPARWLFLALLGAGIIGLSRLGSCTPEQDEATAAGSGSYRQIYDADVPPEQMPEQLIGGLILLTPEQLARTPEADGFQWPCGTPGGAMTYDAQPFGSPNEVRGGQHTGMDINGIGGSNTDLGTPIRAAARGLVVYAGTPSEGWGKVVVLAHRLPDSDRIIQTLYAHLDRIEEGVMPGCAVARGDSLGTMGTADGRYLAHLHFEAIESRCTEAGMPGYGSRGTMNRLDPAQLMREYPAPAFPDAYGRLRDIRLREALRMQSDAAASPAAASDAEGGGDLLIVSPADYL</sequence>
<proteinExistence type="predicted"/>
<dbReference type="Pfam" id="PF01551">
    <property type="entry name" value="Peptidase_M23"/>
    <property type="match status" value="1"/>
</dbReference>
<dbReference type="InterPro" id="IPR016047">
    <property type="entry name" value="M23ase_b-sheet_dom"/>
</dbReference>
<name>A0A9D2AHC8_9BACT</name>
<evidence type="ECO:0000313" key="2">
    <source>
        <dbReference type="EMBL" id="HIX20240.1"/>
    </source>
</evidence>
<feature type="domain" description="M23ase beta-sheet core" evidence="1">
    <location>
        <begin position="112"/>
        <end position="212"/>
    </location>
</feature>
<dbReference type="GO" id="GO:0004222">
    <property type="term" value="F:metalloendopeptidase activity"/>
    <property type="evidence" value="ECO:0007669"/>
    <property type="project" value="TreeGrafter"/>
</dbReference>
<dbReference type="AlphaFoldDB" id="A0A9D2AHC8"/>
<reference evidence="2" key="2">
    <citation type="submission" date="2021-04" db="EMBL/GenBank/DDBJ databases">
        <authorList>
            <person name="Gilroy R."/>
        </authorList>
    </citation>
    <scope>NUCLEOTIDE SEQUENCE</scope>
    <source>
        <strain evidence="2">14975</strain>
    </source>
</reference>
<dbReference type="Gene3D" id="2.70.70.10">
    <property type="entry name" value="Glucose Permease (Domain IIA)"/>
    <property type="match status" value="1"/>
</dbReference>
<dbReference type="EMBL" id="DXFQ01000119">
    <property type="protein sequence ID" value="HIX20240.1"/>
    <property type="molecule type" value="Genomic_DNA"/>
</dbReference>
<dbReference type="InterPro" id="IPR011055">
    <property type="entry name" value="Dup_hybrid_motif"/>
</dbReference>
<comment type="caution">
    <text evidence="2">The sequence shown here is derived from an EMBL/GenBank/DDBJ whole genome shotgun (WGS) entry which is preliminary data.</text>
</comment>